<reference evidence="2" key="1">
    <citation type="submission" date="2021-01" db="EMBL/GenBank/DDBJ databases">
        <title>Whole genome shotgun sequence of Virgisporangium aurantiacum NBRC 16421.</title>
        <authorList>
            <person name="Komaki H."/>
            <person name="Tamura T."/>
        </authorList>
    </citation>
    <scope>NUCLEOTIDE SEQUENCE</scope>
    <source>
        <strain evidence="2">NBRC 16421</strain>
    </source>
</reference>
<evidence type="ECO:0000313" key="2">
    <source>
        <dbReference type="EMBL" id="GIJ63986.1"/>
    </source>
</evidence>
<keyword evidence="1" id="KW-0732">Signal</keyword>
<gene>
    <name evidence="2" type="ORF">Vau01_115020</name>
</gene>
<dbReference type="AlphaFoldDB" id="A0A8J4E6Z6"/>
<evidence type="ECO:0008006" key="4">
    <source>
        <dbReference type="Google" id="ProtNLM"/>
    </source>
</evidence>
<proteinExistence type="predicted"/>
<keyword evidence="3" id="KW-1185">Reference proteome</keyword>
<organism evidence="2 3">
    <name type="scientific">Virgisporangium aurantiacum</name>
    <dbReference type="NCBI Taxonomy" id="175570"/>
    <lineage>
        <taxon>Bacteria</taxon>
        <taxon>Bacillati</taxon>
        <taxon>Actinomycetota</taxon>
        <taxon>Actinomycetes</taxon>
        <taxon>Micromonosporales</taxon>
        <taxon>Micromonosporaceae</taxon>
        <taxon>Virgisporangium</taxon>
    </lineage>
</organism>
<evidence type="ECO:0000256" key="1">
    <source>
        <dbReference type="SAM" id="SignalP"/>
    </source>
</evidence>
<feature type="chain" id="PRO_5039172724" description="Peptidase inhibitor family I36" evidence="1">
    <location>
        <begin position="26"/>
        <end position="143"/>
    </location>
</feature>
<protein>
    <recommendedName>
        <fullName evidence="4">Peptidase inhibitor family I36</fullName>
    </recommendedName>
</protein>
<accession>A0A8J4E6Z6</accession>
<dbReference type="Pfam" id="PF03995">
    <property type="entry name" value="Inhibitor_I36"/>
    <property type="match status" value="1"/>
</dbReference>
<dbReference type="EMBL" id="BOPG01000105">
    <property type="protein sequence ID" value="GIJ63986.1"/>
    <property type="molecule type" value="Genomic_DNA"/>
</dbReference>
<dbReference type="Proteomes" id="UP000612585">
    <property type="component" value="Unassembled WGS sequence"/>
</dbReference>
<sequence length="143" mass="15234">MASTMRKYAALLAVPTLVSVGVVVADGAAAYGGPTSSVGTAAAWDCPTKAICFWDSFGGVGQRCYWSGDDSDWLGGSTTCPWAGEKPVKSVRNNGEDEDFTGVAFYRNTGYGDRIGCTRRGQQGNLQGDYKVRSHRWITTTCG</sequence>
<name>A0A8J4E6Z6_9ACTN</name>
<evidence type="ECO:0000313" key="3">
    <source>
        <dbReference type="Proteomes" id="UP000612585"/>
    </source>
</evidence>
<comment type="caution">
    <text evidence="2">The sequence shown here is derived from an EMBL/GenBank/DDBJ whole genome shotgun (WGS) entry which is preliminary data.</text>
</comment>
<feature type="signal peptide" evidence="1">
    <location>
        <begin position="1"/>
        <end position="25"/>
    </location>
</feature>